<proteinExistence type="predicted"/>
<reference evidence="1" key="1">
    <citation type="journal article" date="2020" name="Stud. Mycol.">
        <title>101 Dothideomycetes genomes: a test case for predicting lifestyles and emergence of pathogens.</title>
        <authorList>
            <person name="Haridas S."/>
            <person name="Albert R."/>
            <person name="Binder M."/>
            <person name="Bloem J."/>
            <person name="Labutti K."/>
            <person name="Salamov A."/>
            <person name="Andreopoulos B."/>
            <person name="Baker S."/>
            <person name="Barry K."/>
            <person name="Bills G."/>
            <person name="Bluhm B."/>
            <person name="Cannon C."/>
            <person name="Castanera R."/>
            <person name="Culley D."/>
            <person name="Daum C."/>
            <person name="Ezra D."/>
            <person name="Gonzalez J."/>
            <person name="Henrissat B."/>
            <person name="Kuo A."/>
            <person name="Liang C."/>
            <person name="Lipzen A."/>
            <person name="Lutzoni F."/>
            <person name="Magnuson J."/>
            <person name="Mondo S."/>
            <person name="Nolan M."/>
            <person name="Ohm R."/>
            <person name="Pangilinan J."/>
            <person name="Park H.-J."/>
            <person name="Ramirez L."/>
            <person name="Alfaro M."/>
            <person name="Sun H."/>
            <person name="Tritt A."/>
            <person name="Yoshinaga Y."/>
            <person name="Zwiers L.-H."/>
            <person name="Turgeon B."/>
            <person name="Goodwin S."/>
            <person name="Spatafora J."/>
            <person name="Crous P."/>
            <person name="Grigoriev I."/>
        </authorList>
    </citation>
    <scope>NUCLEOTIDE SEQUENCE</scope>
    <source>
        <strain evidence="1">CBS 161.51</strain>
    </source>
</reference>
<dbReference type="AlphaFoldDB" id="A0A6A5S8T7"/>
<evidence type="ECO:0000313" key="2">
    <source>
        <dbReference type="Proteomes" id="UP000800038"/>
    </source>
</evidence>
<protein>
    <submittedName>
        <fullName evidence="1">Uncharacterized protein</fullName>
    </submittedName>
</protein>
<accession>A0A6A5S8T7</accession>
<dbReference type="Proteomes" id="UP000800038">
    <property type="component" value="Unassembled WGS sequence"/>
</dbReference>
<sequence>IATGSCHWCMEAEVEADMPVRPSPPALRFRSVRPCWLPQLRVVSQTGTATFGGVGLNGYG</sequence>
<evidence type="ECO:0000313" key="1">
    <source>
        <dbReference type="EMBL" id="KAF1936452.1"/>
    </source>
</evidence>
<gene>
    <name evidence="1" type="ORF">EJ02DRAFT_459532</name>
</gene>
<keyword evidence="2" id="KW-1185">Reference proteome</keyword>
<feature type="non-terminal residue" evidence="1">
    <location>
        <position position="1"/>
    </location>
</feature>
<dbReference type="EMBL" id="ML976188">
    <property type="protein sequence ID" value="KAF1936452.1"/>
    <property type="molecule type" value="Genomic_DNA"/>
</dbReference>
<name>A0A6A5S8T7_9PLEO</name>
<organism evidence="1 2">
    <name type="scientific">Clathrospora elynae</name>
    <dbReference type="NCBI Taxonomy" id="706981"/>
    <lineage>
        <taxon>Eukaryota</taxon>
        <taxon>Fungi</taxon>
        <taxon>Dikarya</taxon>
        <taxon>Ascomycota</taxon>
        <taxon>Pezizomycotina</taxon>
        <taxon>Dothideomycetes</taxon>
        <taxon>Pleosporomycetidae</taxon>
        <taxon>Pleosporales</taxon>
        <taxon>Diademaceae</taxon>
        <taxon>Clathrospora</taxon>
    </lineage>
</organism>